<dbReference type="eggNOG" id="COG2452">
    <property type="taxonomic scope" value="Bacteria"/>
</dbReference>
<feature type="domain" description="Helix-turn-helix" evidence="1">
    <location>
        <begin position="57"/>
        <end position="103"/>
    </location>
</feature>
<dbReference type="EMBL" id="HG934468">
    <property type="protein sequence ID" value="CDN31159.1"/>
    <property type="molecule type" value="Genomic_DNA"/>
</dbReference>
<dbReference type="InterPro" id="IPR041657">
    <property type="entry name" value="HTH_17"/>
</dbReference>
<evidence type="ECO:0000313" key="2">
    <source>
        <dbReference type="EMBL" id="CDN31159.1"/>
    </source>
</evidence>
<dbReference type="HOGENOM" id="CLU_149148_0_0_10"/>
<reference evidence="2 3" key="1">
    <citation type="journal article" date="2015" name="Genome Announc.">
        <title>Complete Genome Sequence of the Novel Leech Symbiont Mucinivorans hirudinis M3T.</title>
        <authorList>
            <person name="Nelson M.C."/>
            <person name="Bomar L."/>
            <person name="Graf J."/>
        </authorList>
    </citation>
    <scope>NUCLEOTIDE SEQUENCE [LARGE SCALE GENOMIC DNA]</scope>
    <source>
        <strain evidence="3">M3</strain>
    </source>
</reference>
<dbReference type="PATRIC" id="fig|1433126.3.peg.1059"/>
<evidence type="ECO:0000259" key="1">
    <source>
        <dbReference type="Pfam" id="PF12728"/>
    </source>
</evidence>
<keyword evidence="3" id="KW-1185">Reference proteome</keyword>
<dbReference type="SUPFAM" id="SSF46955">
    <property type="entry name" value="Putative DNA-binding domain"/>
    <property type="match status" value="1"/>
</dbReference>
<organism evidence="2 3">
    <name type="scientific">Mucinivorans hirudinis</name>
    <dbReference type="NCBI Taxonomy" id="1433126"/>
    <lineage>
        <taxon>Bacteria</taxon>
        <taxon>Pseudomonadati</taxon>
        <taxon>Bacteroidota</taxon>
        <taxon>Bacteroidia</taxon>
        <taxon>Bacteroidales</taxon>
        <taxon>Rikenellaceae</taxon>
        <taxon>Mucinivorans</taxon>
    </lineage>
</organism>
<accession>A0A060RCK9</accession>
<sequence>MGEKKNMDDLIRILHSGNANVKVEVNGEDLLTFSNELINRAKTELSADYAEAQKEKYLTKEEVKAICHVCDATLWHWNKKGYLKTVKIGSKVRYRQSDIRKILGERDVK</sequence>
<evidence type="ECO:0000313" key="3">
    <source>
        <dbReference type="Proteomes" id="UP000027616"/>
    </source>
</evidence>
<dbReference type="KEGG" id="rbc:BN938_1063"/>
<gene>
    <name evidence="2" type="ORF">BN938_1063</name>
</gene>
<protein>
    <recommendedName>
        <fullName evidence="1">Helix-turn-helix domain-containing protein</fullName>
    </recommendedName>
</protein>
<dbReference type="Pfam" id="PF12728">
    <property type="entry name" value="HTH_17"/>
    <property type="match status" value="1"/>
</dbReference>
<name>A0A060RCK9_9BACT</name>
<dbReference type="Proteomes" id="UP000027616">
    <property type="component" value="Chromosome I"/>
</dbReference>
<proteinExistence type="predicted"/>
<dbReference type="AlphaFoldDB" id="A0A060RCK9"/>
<dbReference type="InterPro" id="IPR009061">
    <property type="entry name" value="DNA-bd_dom_put_sf"/>
</dbReference>
<dbReference type="STRING" id="1433126.BN938_1063"/>